<dbReference type="Proteomes" id="UP001154114">
    <property type="component" value="Chromosome 19"/>
</dbReference>
<dbReference type="OrthoDB" id="2668416at2759"/>
<sequence length="110" mass="12794">MRKKAELNHFNLINELRVTEENDFKNYMRMRDSSFQKLLSLVSPYLKKQDTHMRKSLTPEEKLAVTLRFLATGRSFENLKYSTLISPRAISAAVMDTCNTLMHLLSLLQA</sequence>
<protein>
    <recommendedName>
        <fullName evidence="3">Nuclease HARBI1</fullName>
    </recommendedName>
</protein>
<name>A0A9N8Q247_CHRIL</name>
<dbReference type="EMBL" id="LR824022">
    <property type="protein sequence ID" value="CAD0203434.1"/>
    <property type="molecule type" value="Genomic_DNA"/>
</dbReference>
<evidence type="ECO:0008006" key="3">
    <source>
        <dbReference type="Google" id="ProtNLM"/>
    </source>
</evidence>
<evidence type="ECO:0000313" key="2">
    <source>
        <dbReference type="Proteomes" id="UP001154114"/>
    </source>
</evidence>
<dbReference type="AlphaFoldDB" id="A0A9N8Q247"/>
<keyword evidence="2" id="KW-1185">Reference proteome</keyword>
<reference evidence="1" key="1">
    <citation type="submission" date="2021-12" db="EMBL/GenBank/DDBJ databases">
        <authorList>
            <person name="King R."/>
        </authorList>
    </citation>
    <scope>NUCLEOTIDE SEQUENCE</scope>
</reference>
<gene>
    <name evidence="1" type="ORF">CINC_LOCUS5086</name>
</gene>
<proteinExistence type="predicted"/>
<accession>A0A9N8Q247</accession>
<organism evidence="1 2">
    <name type="scientific">Chrysodeixis includens</name>
    <name type="common">Soybean looper</name>
    <name type="synonym">Pseudoplusia includens</name>
    <dbReference type="NCBI Taxonomy" id="689277"/>
    <lineage>
        <taxon>Eukaryota</taxon>
        <taxon>Metazoa</taxon>
        <taxon>Ecdysozoa</taxon>
        <taxon>Arthropoda</taxon>
        <taxon>Hexapoda</taxon>
        <taxon>Insecta</taxon>
        <taxon>Pterygota</taxon>
        <taxon>Neoptera</taxon>
        <taxon>Endopterygota</taxon>
        <taxon>Lepidoptera</taxon>
        <taxon>Glossata</taxon>
        <taxon>Ditrysia</taxon>
        <taxon>Noctuoidea</taxon>
        <taxon>Noctuidae</taxon>
        <taxon>Plusiinae</taxon>
        <taxon>Chrysodeixis</taxon>
    </lineage>
</organism>
<evidence type="ECO:0000313" key="1">
    <source>
        <dbReference type="EMBL" id="CAD0203434.1"/>
    </source>
</evidence>